<dbReference type="InterPro" id="IPR037026">
    <property type="entry name" value="Vgr_OB-fold_dom_sf"/>
</dbReference>
<dbReference type="EMBL" id="MUKV01000016">
    <property type="protein sequence ID" value="OQS38185.1"/>
    <property type="molecule type" value="Genomic_DNA"/>
</dbReference>
<comment type="subcellular location">
    <subcellularLocation>
        <location evidence="1">Secreted</location>
    </subcellularLocation>
</comment>
<dbReference type="AlphaFoldDB" id="A0A1W0CTU4"/>
<dbReference type="Pfam" id="PF05954">
    <property type="entry name" value="Phage_GPD"/>
    <property type="match status" value="1"/>
</dbReference>
<dbReference type="NCBIfam" id="TIGR03361">
    <property type="entry name" value="VI_Rhs_Vgr"/>
    <property type="match status" value="1"/>
</dbReference>
<dbReference type="InterPro" id="IPR011049">
    <property type="entry name" value="Serralysin-like_metalloprot_C"/>
</dbReference>
<dbReference type="InterPro" id="IPR054030">
    <property type="entry name" value="Gp5_Vgr_C"/>
</dbReference>
<protein>
    <submittedName>
        <fullName evidence="6">Type IV secretion protein Rhs</fullName>
    </submittedName>
</protein>
<dbReference type="Pfam" id="PF04717">
    <property type="entry name" value="Phage_base_V"/>
    <property type="match status" value="1"/>
</dbReference>
<evidence type="ECO:0000313" key="6">
    <source>
        <dbReference type="EMBL" id="OQS38185.1"/>
    </source>
</evidence>
<dbReference type="Gene3D" id="4.10.220.110">
    <property type="match status" value="1"/>
</dbReference>
<dbReference type="Gene3D" id="2.30.110.50">
    <property type="match status" value="1"/>
</dbReference>
<evidence type="ECO:0000256" key="2">
    <source>
        <dbReference type="ARBA" id="ARBA00005558"/>
    </source>
</evidence>
<dbReference type="NCBIfam" id="TIGR01646">
    <property type="entry name" value="vgr_GE"/>
    <property type="match status" value="1"/>
</dbReference>
<dbReference type="RefSeq" id="WP_081555767.1">
    <property type="nucleotide sequence ID" value="NZ_MUKV01000016.1"/>
</dbReference>
<reference evidence="6 7" key="1">
    <citation type="submission" date="2017-02" db="EMBL/GenBank/DDBJ databases">
        <title>Chromobacterium haemolyticum H5244.</title>
        <authorList>
            <person name="Gulvik C.A."/>
        </authorList>
    </citation>
    <scope>NUCLEOTIDE SEQUENCE [LARGE SCALE GENOMIC DNA]</scope>
    <source>
        <strain evidence="6 7">H5244</strain>
    </source>
</reference>
<proteinExistence type="inferred from homology"/>
<keyword evidence="3" id="KW-0964">Secreted</keyword>
<dbReference type="PANTHER" id="PTHR32305">
    <property type="match status" value="1"/>
</dbReference>
<feature type="domain" description="Gp5/Type VI secretion system Vgr C-terminal trimerisation" evidence="5">
    <location>
        <begin position="466"/>
        <end position="533"/>
    </location>
</feature>
<dbReference type="InterPro" id="IPR006533">
    <property type="entry name" value="T6SS_Vgr_RhsGE"/>
</dbReference>
<name>A0A1W0CTU4_9NEIS</name>
<dbReference type="SUPFAM" id="SSF69349">
    <property type="entry name" value="Phage fibre proteins"/>
    <property type="match status" value="1"/>
</dbReference>
<dbReference type="Gene3D" id="3.55.50.10">
    <property type="entry name" value="Baseplate protein-like domains"/>
    <property type="match status" value="1"/>
</dbReference>
<sequence>MRLIELHSPLLDADSVALSFKADERLSQEPSYQLDIACADPALDLDSLLGSQLTVDIDLGDEGVRPFHCQVLGGYDSGQTQDRYTYTLELGSWLSFLAENQNCRVFQQLTVPQIVEQVFGEHQRPDFRFELEHAYEPREYCVQFLESDLNFVKRLLEDEGIYFWVEHQPECHVVVLSDTQRFDDLAAGYGRLRFLPDGDEFRPVPGREGVQRLQRTRRVRPTNVALRDFDYHAPSNRLDSDAQEIQTSLDGIRLEHYDYGAGYSDQAGGDRLARLRLEALQADSHQLTGTANARGLATGGAFTLEGHPDAARNRRYYVAASELTFLQDGPDSSGQGRNVMVVFRAMRDDRPFRPLRLTPKPILPGIQSATVVGPVNAEVHTDKLGRIRVHFHWDRYKTQEEDASCWIRVSQAWAGKGWGVLAMPRVGQEVLVTYVDGDLDRPMVTGIVYNGDNPTPYDLPKDIRYTGLVTRSLKQGRYSNASQITFDDQRGAERVMVHAERDMQQTTERNSSEAVGQDKNIDVKGTTTSVTGASIKFTGVSVSFTGLSASFTGVSTSFTGLSTSFIGASTSFTGVSTGFTGVDTSFKGVSTSFVGISTSFIGVSTSFTGVSTSLTGTRTSVTGTSQGMTGVSTSMTGTSVSATGMSQSMIGVSSSYTGTSTSVTGNKMSVTGSSKSVIGTSMSDTGTSISVTGTEMSTTGSATKVVGSKMSTTGSDASVTGCSASTTGASVKLVGSDTSLTGAEIKAVGSKMSSTGSSISSVGSEVSSTGFSSSTTGFKYSYTGASYSDTGVDLKKVGMEVKS</sequence>
<evidence type="ECO:0000256" key="1">
    <source>
        <dbReference type="ARBA" id="ARBA00004613"/>
    </source>
</evidence>
<evidence type="ECO:0000313" key="7">
    <source>
        <dbReference type="Proteomes" id="UP000192721"/>
    </source>
</evidence>
<dbReference type="InterPro" id="IPR006531">
    <property type="entry name" value="Gp5/Vgr_OB"/>
</dbReference>
<dbReference type="SUPFAM" id="SSF101967">
    <property type="entry name" value="Adhesin YadA, collagen-binding domain"/>
    <property type="match status" value="1"/>
</dbReference>
<feature type="domain" description="Gp5/Type VI secretion system Vgr protein OB-fold" evidence="4">
    <location>
        <begin position="372"/>
        <end position="449"/>
    </location>
</feature>
<accession>A0A1W0CTU4</accession>
<dbReference type="InterPro" id="IPR017847">
    <property type="entry name" value="T6SS_RhsGE_Vgr_subset"/>
</dbReference>
<dbReference type="GO" id="GO:0005576">
    <property type="term" value="C:extracellular region"/>
    <property type="evidence" value="ECO:0007669"/>
    <property type="project" value="UniProtKB-SubCell"/>
</dbReference>
<organism evidence="6 7">
    <name type="scientific">Chromobacterium haemolyticum</name>
    <dbReference type="NCBI Taxonomy" id="394935"/>
    <lineage>
        <taxon>Bacteria</taxon>
        <taxon>Pseudomonadati</taxon>
        <taxon>Pseudomonadota</taxon>
        <taxon>Betaproteobacteria</taxon>
        <taxon>Neisseriales</taxon>
        <taxon>Chromobacteriaceae</taxon>
        <taxon>Chromobacterium</taxon>
    </lineage>
</organism>
<evidence type="ECO:0000259" key="5">
    <source>
        <dbReference type="Pfam" id="PF22178"/>
    </source>
</evidence>
<evidence type="ECO:0000256" key="3">
    <source>
        <dbReference type="ARBA" id="ARBA00022525"/>
    </source>
</evidence>
<dbReference type="Pfam" id="PF22178">
    <property type="entry name" value="Gp5_trimer_C"/>
    <property type="match status" value="1"/>
</dbReference>
<comment type="caution">
    <text evidence="6">The sequence shown here is derived from an EMBL/GenBank/DDBJ whole genome shotgun (WGS) entry which is preliminary data.</text>
</comment>
<dbReference type="InterPro" id="IPR050708">
    <property type="entry name" value="T6SS_VgrG/RHS"/>
</dbReference>
<dbReference type="Gene3D" id="2.40.50.230">
    <property type="entry name" value="Gp5 N-terminal domain"/>
    <property type="match status" value="1"/>
</dbReference>
<dbReference type="SUPFAM" id="SSF69279">
    <property type="entry name" value="Phage tail proteins"/>
    <property type="match status" value="2"/>
</dbReference>
<dbReference type="PANTHER" id="PTHR32305:SF15">
    <property type="entry name" value="PROTEIN RHSA-RELATED"/>
    <property type="match status" value="1"/>
</dbReference>
<evidence type="ECO:0000259" key="4">
    <source>
        <dbReference type="Pfam" id="PF04717"/>
    </source>
</evidence>
<comment type="similarity">
    <text evidence="2">Belongs to the VgrG protein family.</text>
</comment>
<gene>
    <name evidence="6" type="ORF">B0T45_13045</name>
</gene>
<dbReference type="Proteomes" id="UP000192721">
    <property type="component" value="Unassembled WGS sequence"/>
</dbReference>
<dbReference type="SUPFAM" id="SSF69255">
    <property type="entry name" value="gp5 N-terminal domain-like"/>
    <property type="match status" value="1"/>
</dbReference>